<organism evidence="4">
    <name type="scientific">Onchocerca ochengi</name>
    <name type="common">Filarial nematode worm</name>
    <dbReference type="NCBI Taxonomy" id="42157"/>
    <lineage>
        <taxon>Eukaryota</taxon>
        <taxon>Metazoa</taxon>
        <taxon>Ecdysozoa</taxon>
        <taxon>Nematoda</taxon>
        <taxon>Chromadorea</taxon>
        <taxon>Rhabditida</taxon>
        <taxon>Spirurina</taxon>
        <taxon>Spiruromorpha</taxon>
        <taxon>Filarioidea</taxon>
        <taxon>Onchocercidae</taxon>
        <taxon>Onchocerca</taxon>
    </lineage>
</organism>
<accession>A0A182EAA4</accession>
<gene>
    <name evidence="2" type="ORF">NOO_LOCUS4978</name>
</gene>
<evidence type="ECO:0000256" key="1">
    <source>
        <dbReference type="SAM" id="MobiDB-lite"/>
    </source>
</evidence>
<dbReference type="AlphaFoldDB" id="A0A182EAA4"/>
<feature type="compositionally biased region" description="Polar residues" evidence="1">
    <location>
        <begin position="28"/>
        <end position="42"/>
    </location>
</feature>
<feature type="compositionally biased region" description="Basic and acidic residues" evidence="1">
    <location>
        <begin position="1"/>
        <end position="13"/>
    </location>
</feature>
<reference evidence="4" key="1">
    <citation type="submission" date="2016-06" db="UniProtKB">
        <authorList>
            <consortium name="WormBaseParasite"/>
        </authorList>
    </citation>
    <scope>IDENTIFICATION</scope>
</reference>
<sequence>MESSKGSKEKMQEKSNSVASEGNVGTLGKTTTSLWSARWSTSARKKRRNKPPPGYEDWSDEDKQYYQDVSTALRQWKASQVQCQLRRFTIGFWKHLKYQLKGHPMHAEEMKDYKKTLETFVVLKEDQSLDID</sequence>
<proteinExistence type="predicted"/>
<name>A0A182EAA4_ONCOC</name>
<evidence type="ECO:0000313" key="3">
    <source>
        <dbReference type="Proteomes" id="UP000271087"/>
    </source>
</evidence>
<dbReference type="OrthoDB" id="5842416at2759"/>
<feature type="region of interest" description="Disordered" evidence="1">
    <location>
        <begin position="1"/>
        <end position="61"/>
    </location>
</feature>
<dbReference type="WBParaSite" id="nOo.2.0.1.t04978-RA">
    <property type="protein sequence ID" value="nOo.2.0.1.t04978-RA"/>
    <property type="gene ID" value="nOo.2.0.1.g04978"/>
</dbReference>
<dbReference type="EMBL" id="UYRW01001229">
    <property type="protein sequence ID" value="VDK75479.1"/>
    <property type="molecule type" value="Genomic_DNA"/>
</dbReference>
<reference evidence="2 3" key="2">
    <citation type="submission" date="2018-08" db="EMBL/GenBank/DDBJ databases">
        <authorList>
            <person name="Laetsch R D."/>
            <person name="Stevens L."/>
            <person name="Kumar S."/>
            <person name="Blaxter L. M."/>
        </authorList>
    </citation>
    <scope>NUCLEOTIDE SEQUENCE [LARGE SCALE GENOMIC DNA]</scope>
</reference>
<dbReference type="Proteomes" id="UP000271087">
    <property type="component" value="Unassembled WGS sequence"/>
</dbReference>
<protein>
    <submittedName>
        <fullName evidence="4">Retrotrans_gag domain-containing protein</fullName>
    </submittedName>
</protein>
<evidence type="ECO:0000313" key="2">
    <source>
        <dbReference type="EMBL" id="VDK75479.1"/>
    </source>
</evidence>
<evidence type="ECO:0000313" key="4">
    <source>
        <dbReference type="WBParaSite" id="nOo.2.0.1.t04978-RA"/>
    </source>
</evidence>
<keyword evidence="3" id="KW-1185">Reference proteome</keyword>